<dbReference type="OrthoDB" id="3182339at2759"/>
<feature type="compositionally biased region" description="Low complexity" evidence="4">
    <location>
        <begin position="335"/>
        <end position="352"/>
    </location>
</feature>
<feature type="repeat" description="ANK" evidence="3">
    <location>
        <begin position="1701"/>
        <end position="1733"/>
    </location>
</feature>
<dbReference type="Proteomes" id="UP000799324">
    <property type="component" value="Unassembled WGS sequence"/>
</dbReference>
<feature type="compositionally biased region" description="Low complexity" evidence="4">
    <location>
        <begin position="1"/>
        <end position="26"/>
    </location>
</feature>
<dbReference type="Pfam" id="PF12796">
    <property type="entry name" value="Ank_2"/>
    <property type="match status" value="1"/>
</dbReference>
<keyword evidence="1" id="KW-0677">Repeat</keyword>
<evidence type="ECO:0000313" key="5">
    <source>
        <dbReference type="EMBL" id="KAF2662628.1"/>
    </source>
</evidence>
<feature type="region of interest" description="Disordered" evidence="4">
    <location>
        <begin position="1895"/>
        <end position="1920"/>
    </location>
</feature>
<proteinExistence type="predicted"/>
<feature type="repeat" description="ANK" evidence="3">
    <location>
        <begin position="1674"/>
        <end position="1706"/>
    </location>
</feature>
<sequence>MAHTPSSSLSDRLQLSSQHSPSSASPIDYQLQGANDRSTITINQVECYRNILKSHVAHTPGQEVGEELVRDILLKSGLEEEIIENVWEQTSEFAFPNFDPAQEGAWTELEMLVALHLVQGMCGIDHGRFLTNMAGPRQYERAVQRTRSSYAMVRNRTRLSPATAPPTPPVPGVSISPRSMTPSYFNSPTQPPQATASTVPSPQLSYHEPSISSVPETPSSNKSSRSSSLQPVTSNSSISGPTRNDSEKSTRSPLAPPPEPPFQSLPQINIPHMPGSWASVEEPAPRRTTSRASRRSGFRPRNRSMESLIQPGLEVAVPDGIEVLQYQAYALPSHTRQSSRSQTPRSRTPRSPEYQPSLEVVQPSLEAVQPSLEVVQPSLEVAQPSLEVVESRSDPYAATRSVSPVIDPYAYLRGPELQPSLEVATPETSTSAQPSPRISPYTQFPEAIFNPSDPSFEMERPTVRRYDIQRRLSQLSVKNVPARRRHSPLENLVEAPSPCMDVLAATREDRDAAHHYLTGLRLRDPNYKPPSTLFKSKKTVEKMTNPENFIFSQLEKNRAFDLAIARNEPGGLIAALIEMGAQINIVQEASSNPYKKLLGKREGEDQRHDVLMTVACNRRLDLVRLIACQGVEQDSRDSALLEVTRNMYPDIVRELLFRRANPNAYEGKILESAVSCKKEELVRILLQAPVALNQRYATSSLPIAVKGGDLSIVQSLVEFGADANHQKGVCLQMAVRMGRVDILLVLLGAKPSVENLNAAAVLVLDDTTHKASRASKLQKYELLECLLCSGAGGEVCEGILERAVTSHHLEVVALLLSHDVTVRSKSLEMSVSNCRIPMLRLLLEGSYDKACLPKLLERIPSTAPNKVHYEITKSLLAAGAKGRNLSVALVKATLRKDTETASMLIDYQASVNYNEAQALQIAVKSGNVNMLHVLLTGRPSKDSVNFAFPLIPRNDRAFKLSMTLLLLRNGASGHAVSTALVEAVSDRTEVHDTELIETLLEHKADPNFRDGQALQIAARRANKDILALILRYKPKVDTISQAVTAAMDIRSSTHCCATLRILLQNGATGPTVSQALNVALERSPALDEVARLLLEHKANPNHAEGKAVLTAVTHCTPELLSAILATGLSKQGVRSKAFTAAFSSGTKDKVKKIEILLHAGVSSAAISDGLIHEVELSQPNLSIIRLLIHHGADVNYQKGRVIQSAISSGNVALLSLLVSNQIAKETLLHAMPQAMDQKIDKTRSEVLAIILKTTQNVFTRSEIRVTDEFGAAVVTEVERSDPSCSILEQLLEAGASASFNSGQAIQYATSTGNIEVLEMLVAKTASANMLGKAIPQASSFASKSQRHKLMKLLLEAGAQGTPVDEALVKAVNDSDEVLVDLLLEHNASIDHNGGQCVLDAVKNGRGKVLDSLLRYLPSQATVDATFGLIIEPLKNGKKDTGLLRIILQYHPSTPLISSFLEESIPGAVDVPGRYMVHLLLDAGASVDFHGGAALKHAARKGDIELLQKMLNMKPRAETVSNAFLEVFDCDGDQTSLLKMLDLFLTSHCPPALEAYARDQTNPLVLALTQQSHAPEIAEMLLATGCSADCLFESSLERKSFPETVTPLLWLLRQESAKTRCRSVVTALLKAGANPNFKSPVLNKTPLILAAQHQNLNIVTELLAFEAEYSSEDSTGRTPLSYAAESGDYAIMQALIKAGAPTNDESLHFAARGCQVRCVQLLLEHQADINFASTRNGLTPLGELCLNGAGGQLIKQPLKYTLRLLITANPDLNVLAHGKSILLLALDNSKPVEMTKALLEAGIRNSVNDDVHLYISNKQHCYSPTMYVKQGINKADTEHMNDLLRLLQMFGCKDRYWNSGPGPQPQGACGYPPDIKRRVDEEDRLDKIRRAAEERQAQLERERREEEEAIRRRDEAEERRLDRARQLSQLQRERDNLNVRY</sequence>
<evidence type="ECO:0000256" key="1">
    <source>
        <dbReference type="ARBA" id="ARBA00022737"/>
    </source>
</evidence>
<keyword evidence="6" id="KW-1185">Reference proteome</keyword>
<feature type="compositionally biased region" description="Polar residues" evidence="4">
    <location>
        <begin position="178"/>
        <end position="218"/>
    </location>
</feature>
<dbReference type="PANTHER" id="PTHR24123:SF33">
    <property type="entry name" value="PROTEIN HOS4"/>
    <property type="match status" value="1"/>
</dbReference>
<dbReference type="PROSITE" id="PS50088">
    <property type="entry name" value="ANK_REPEAT"/>
    <property type="match status" value="4"/>
</dbReference>
<dbReference type="SUPFAM" id="SSF48403">
    <property type="entry name" value="Ankyrin repeat"/>
    <property type="match status" value="4"/>
</dbReference>
<protein>
    <submittedName>
        <fullName evidence="5">Ankyrin</fullName>
    </submittedName>
</protein>
<dbReference type="SMART" id="SM00248">
    <property type="entry name" value="ANK"/>
    <property type="match status" value="21"/>
</dbReference>
<dbReference type="EMBL" id="MU004289">
    <property type="protein sequence ID" value="KAF2662628.1"/>
    <property type="molecule type" value="Genomic_DNA"/>
</dbReference>
<dbReference type="InterPro" id="IPR002110">
    <property type="entry name" value="Ankyrin_rpt"/>
</dbReference>
<accession>A0A6A6TUS6</accession>
<evidence type="ECO:0000256" key="3">
    <source>
        <dbReference type="PROSITE-ProRule" id="PRU00023"/>
    </source>
</evidence>
<reference evidence="5" key="1">
    <citation type="journal article" date="2020" name="Stud. Mycol.">
        <title>101 Dothideomycetes genomes: a test case for predicting lifestyles and emergence of pathogens.</title>
        <authorList>
            <person name="Haridas S."/>
            <person name="Albert R."/>
            <person name="Binder M."/>
            <person name="Bloem J."/>
            <person name="Labutti K."/>
            <person name="Salamov A."/>
            <person name="Andreopoulos B."/>
            <person name="Baker S."/>
            <person name="Barry K."/>
            <person name="Bills G."/>
            <person name="Bluhm B."/>
            <person name="Cannon C."/>
            <person name="Castanera R."/>
            <person name="Culley D."/>
            <person name="Daum C."/>
            <person name="Ezra D."/>
            <person name="Gonzalez J."/>
            <person name="Henrissat B."/>
            <person name="Kuo A."/>
            <person name="Liang C."/>
            <person name="Lipzen A."/>
            <person name="Lutzoni F."/>
            <person name="Magnuson J."/>
            <person name="Mondo S."/>
            <person name="Nolan M."/>
            <person name="Ohm R."/>
            <person name="Pangilinan J."/>
            <person name="Park H.-J."/>
            <person name="Ramirez L."/>
            <person name="Alfaro M."/>
            <person name="Sun H."/>
            <person name="Tritt A."/>
            <person name="Yoshinaga Y."/>
            <person name="Zwiers L.-H."/>
            <person name="Turgeon B."/>
            <person name="Goodwin S."/>
            <person name="Spatafora J."/>
            <person name="Crous P."/>
            <person name="Grigoriev I."/>
        </authorList>
    </citation>
    <scope>NUCLEOTIDE SEQUENCE</scope>
    <source>
        <strain evidence="5">CBS 122681</strain>
    </source>
</reference>
<dbReference type="InterPro" id="IPR036770">
    <property type="entry name" value="Ankyrin_rpt-contain_sf"/>
</dbReference>
<keyword evidence="2 3" id="KW-0040">ANK repeat</keyword>
<dbReference type="Gene3D" id="1.25.40.20">
    <property type="entry name" value="Ankyrin repeat-containing domain"/>
    <property type="match status" value="7"/>
</dbReference>
<organism evidence="5 6">
    <name type="scientific">Lophiostoma macrostomum CBS 122681</name>
    <dbReference type="NCBI Taxonomy" id="1314788"/>
    <lineage>
        <taxon>Eukaryota</taxon>
        <taxon>Fungi</taxon>
        <taxon>Dikarya</taxon>
        <taxon>Ascomycota</taxon>
        <taxon>Pezizomycotina</taxon>
        <taxon>Dothideomycetes</taxon>
        <taxon>Pleosporomycetidae</taxon>
        <taxon>Pleosporales</taxon>
        <taxon>Lophiostomataceae</taxon>
        <taxon>Lophiostoma</taxon>
    </lineage>
</organism>
<feature type="compositionally biased region" description="Polar residues" evidence="4">
    <location>
        <begin position="229"/>
        <end position="243"/>
    </location>
</feature>
<feature type="region of interest" description="Disordered" evidence="4">
    <location>
        <begin position="332"/>
        <end position="356"/>
    </location>
</feature>
<evidence type="ECO:0000256" key="2">
    <source>
        <dbReference type="ARBA" id="ARBA00023043"/>
    </source>
</evidence>
<evidence type="ECO:0000313" key="6">
    <source>
        <dbReference type="Proteomes" id="UP000799324"/>
    </source>
</evidence>
<dbReference type="InterPro" id="IPR051165">
    <property type="entry name" value="Multifunctional_ANK_Repeat"/>
</dbReference>
<feature type="compositionally biased region" description="Basic residues" evidence="4">
    <location>
        <begin position="288"/>
        <end position="302"/>
    </location>
</feature>
<feature type="compositionally biased region" description="Low complexity" evidence="4">
    <location>
        <begin position="219"/>
        <end position="228"/>
    </location>
</feature>
<feature type="compositionally biased region" description="Pro residues" evidence="4">
    <location>
        <begin position="254"/>
        <end position="263"/>
    </location>
</feature>
<feature type="repeat" description="ANK" evidence="3">
    <location>
        <begin position="696"/>
        <end position="728"/>
    </location>
</feature>
<dbReference type="PANTHER" id="PTHR24123">
    <property type="entry name" value="ANKYRIN REPEAT-CONTAINING"/>
    <property type="match status" value="1"/>
</dbReference>
<feature type="region of interest" description="Disordered" evidence="4">
    <location>
        <begin position="156"/>
        <end position="305"/>
    </location>
</feature>
<name>A0A6A6TUS6_9PLEO</name>
<dbReference type="PROSITE" id="PS50297">
    <property type="entry name" value="ANK_REP_REGION"/>
    <property type="match status" value="2"/>
</dbReference>
<dbReference type="Pfam" id="PF00023">
    <property type="entry name" value="Ank"/>
    <property type="match status" value="1"/>
</dbReference>
<feature type="repeat" description="ANK" evidence="3">
    <location>
        <begin position="1641"/>
        <end position="1673"/>
    </location>
</feature>
<gene>
    <name evidence="5" type="ORF">K491DRAFT_686508</name>
</gene>
<feature type="region of interest" description="Disordered" evidence="4">
    <location>
        <begin position="1"/>
        <end position="29"/>
    </location>
</feature>
<evidence type="ECO:0000256" key="4">
    <source>
        <dbReference type="SAM" id="MobiDB-lite"/>
    </source>
</evidence>